<keyword evidence="5" id="KW-0175">Coiled coil</keyword>
<comment type="subcellular location">
    <subcellularLocation>
        <location evidence="1">Cytoplasm</location>
        <location evidence="1">Cytoskeleton</location>
        <location evidence="1">Microtubule organizing center</location>
        <location evidence="1">Spindle pole body</location>
    </subcellularLocation>
</comment>
<dbReference type="Pfam" id="PF21041">
    <property type="entry name" value="XMAP215_CLASP_TOG"/>
    <property type="match status" value="1"/>
</dbReference>
<dbReference type="GO" id="GO:0005881">
    <property type="term" value="C:cytoplasmic microtubule"/>
    <property type="evidence" value="ECO:0007669"/>
    <property type="project" value="UniProtKB-ARBA"/>
</dbReference>
<feature type="compositionally biased region" description="Polar residues" evidence="6">
    <location>
        <begin position="801"/>
        <end position="810"/>
    </location>
</feature>
<dbReference type="GO" id="GO:0000776">
    <property type="term" value="C:kinetochore"/>
    <property type="evidence" value="ECO:0007669"/>
    <property type="project" value="UniProtKB-ARBA"/>
</dbReference>
<feature type="compositionally biased region" description="Low complexity" evidence="6">
    <location>
        <begin position="504"/>
        <end position="536"/>
    </location>
</feature>
<feature type="domain" description="TOG" evidence="7">
    <location>
        <begin position="1"/>
        <end position="227"/>
    </location>
</feature>
<keyword evidence="2" id="KW-0963">Cytoplasm</keyword>
<protein>
    <submittedName>
        <fullName evidence="8">Cytoskeleton-associated protein 5</fullName>
    </submittedName>
</protein>
<feature type="compositionally biased region" description="Polar residues" evidence="6">
    <location>
        <begin position="613"/>
        <end position="622"/>
    </location>
</feature>
<feature type="region of interest" description="Disordered" evidence="6">
    <location>
        <begin position="753"/>
        <end position="816"/>
    </location>
</feature>
<comment type="caution">
    <text evidence="8">The sequence shown here is derived from an EMBL/GenBank/DDBJ whole genome shotgun (WGS) entry which is preliminary data.</text>
</comment>
<dbReference type="SMART" id="SM01349">
    <property type="entry name" value="TOG"/>
    <property type="match status" value="2"/>
</dbReference>
<evidence type="ECO:0000313" key="9">
    <source>
        <dbReference type="Proteomes" id="UP000009328"/>
    </source>
</evidence>
<dbReference type="PANTHER" id="PTHR12609">
    <property type="entry name" value="MICROTUBULE ASSOCIATED PROTEIN XMAP215"/>
    <property type="match status" value="1"/>
</dbReference>
<dbReference type="GO" id="GO:1990571">
    <property type="term" value="P:meiotic centromere clustering"/>
    <property type="evidence" value="ECO:0007669"/>
    <property type="project" value="UniProtKB-ARBA"/>
</dbReference>
<keyword evidence="4" id="KW-0206">Cytoskeleton</keyword>
<sequence length="848" mass="93298">MAEEPDYSKLPLEERLAHKVPYIEITNQFEKSPNEEAEVFIPFLSNPDLFKKVVTDSNVVAHESGIAALIAFLEYGGPKAALRVRNHVITGLCEKGLSSSRAGTKQKSIDALLWLVELDTPDPVVEQMLPCLSAKLPKLVSGTVKALGEIYKAFGAQTVSPKLILPSLPKLYSHADRTVRAETSTLTVEIYKWMGPALEQVLFPELKPVQQKDLTSAFEKVKDEKPTQTRLLKSQKDALEAESATQNGGNNGAEGDEDVVMGNTEEIGQVDAYDLMDPVDILSKLPDDFGAKMASAANWKEKLEFLNEVKPVFNVIKIANGDYGELVKVFAKYVKDVNLQVATVSAECIQSLAKGLRKRFEKYYHLVLSTLLEKTKERKLTEILSSTLDAIFESTSLSDVLDETLEATKHKTPQVRLVSSQYLIRILKETRTAPTRPEIEGIITASLKLVGDTLPGVRTNGFEAVGVLMKITGERELNPYLEKVDDIKMKKIKEFYETAEVKSKVSAPKPKPAPAARTAPSSAKAPAKPGVKPGVATKRKSLVPPRASAVPKSGISSASSTTSASSTSTLQSKKKLPSGLSTIPSKRGPTSPLKSDQSGSRIGGIGNRGLTGRSLQTPSSLNHPLPLKQDSGINDAEKAELEELRTEKQNWLKDREKLNWQVQESIAESSRLMTEIQTLSSKVDKLNEQRTNDAMNIKSKDTQLQRAQSDAEIARLKISQLENEIQLIRKQRTSSLNSFGTSNSHVDIQSASSFESIERPRQFSPLQETNGVRSEHSNKSSLDSIDRKVGSLTIDNEQKENNILSPTVLDTNDDSWRRAAEVTSQLKARIEKMKAKSRNSIPSSSGYR</sequence>
<dbReference type="InterPro" id="IPR057546">
    <property type="entry name" value="HEAT_GCN1"/>
</dbReference>
<dbReference type="Pfam" id="PF21042">
    <property type="entry name" value="Stu2_CTS"/>
    <property type="match status" value="1"/>
</dbReference>
<dbReference type="FunFam" id="1.25.10.10:FF:000019">
    <property type="entry name" value="Cytoskeleton-associated protein 5"/>
    <property type="match status" value="1"/>
</dbReference>
<dbReference type="Gene3D" id="1.25.10.10">
    <property type="entry name" value="Leucine-rich Repeat Variant"/>
    <property type="match status" value="2"/>
</dbReference>
<accession>K0KNV8</accession>
<dbReference type="Proteomes" id="UP000009328">
    <property type="component" value="Unassembled WGS sequence"/>
</dbReference>
<dbReference type="GO" id="GO:0099070">
    <property type="term" value="C:static microtubule bundle"/>
    <property type="evidence" value="ECO:0007669"/>
    <property type="project" value="UniProtKB-ARBA"/>
</dbReference>
<dbReference type="GO" id="GO:1990498">
    <property type="term" value="C:mitotic spindle microtubule"/>
    <property type="evidence" value="ECO:0007669"/>
    <property type="project" value="UniProtKB-ARBA"/>
</dbReference>
<dbReference type="InterPro" id="IPR016024">
    <property type="entry name" value="ARM-type_fold"/>
</dbReference>
<evidence type="ECO:0000256" key="5">
    <source>
        <dbReference type="SAM" id="Coils"/>
    </source>
</evidence>
<dbReference type="GO" id="GO:0030951">
    <property type="term" value="P:establishment or maintenance of microtubule cytoskeleton polarity"/>
    <property type="evidence" value="ECO:0007669"/>
    <property type="project" value="InterPro"/>
</dbReference>
<feature type="region of interest" description="Disordered" evidence="6">
    <location>
        <begin position="500"/>
        <end position="633"/>
    </location>
</feature>
<dbReference type="InterPro" id="IPR045110">
    <property type="entry name" value="XMAP215"/>
</dbReference>
<feature type="domain" description="TOG" evidence="7">
    <location>
        <begin position="274"/>
        <end position="505"/>
    </location>
</feature>
<proteinExistence type="predicted"/>
<dbReference type="InterPro" id="IPR048492">
    <property type="entry name" value="Stu2_CTS"/>
</dbReference>
<evidence type="ECO:0000313" key="8">
    <source>
        <dbReference type="EMBL" id="CCH43862.1"/>
    </source>
</evidence>
<dbReference type="InterPro" id="IPR048491">
    <property type="entry name" value="XMAP215_CLASP_TOG"/>
</dbReference>
<evidence type="ECO:0000256" key="2">
    <source>
        <dbReference type="ARBA" id="ARBA00022490"/>
    </source>
</evidence>
<dbReference type="GO" id="GO:0044732">
    <property type="term" value="C:mitotic spindle pole body"/>
    <property type="evidence" value="ECO:0007669"/>
    <property type="project" value="UniProtKB-ARBA"/>
</dbReference>
<dbReference type="GO" id="GO:0046785">
    <property type="term" value="P:microtubule polymerization"/>
    <property type="evidence" value="ECO:0007669"/>
    <property type="project" value="InterPro"/>
</dbReference>
<dbReference type="GO" id="GO:0051010">
    <property type="term" value="F:microtubule plus-end binding"/>
    <property type="evidence" value="ECO:0007669"/>
    <property type="project" value="InterPro"/>
</dbReference>
<evidence type="ECO:0000256" key="3">
    <source>
        <dbReference type="ARBA" id="ARBA00022737"/>
    </source>
</evidence>
<dbReference type="InterPro" id="IPR034085">
    <property type="entry name" value="TOG"/>
</dbReference>
<evidence type="ECO:0000256" key="1">
    <source>
        <dbReference type="ARBA" id="ARBA00004317"/>
    </source>
</evidence>
<evidence type="ECO:0000256" key="6">
    <source>
        <dbReference type="SAM" id="MobiDB-lite"/>
    </source>
</evidence>
<dbReference type="GO" id="GO:0061863">
    <property type="term" value="F:microtubule plus end polymerase"/>
    <property type="evidence" value="ECO:0007669"/>
    <property type="project" value="InterPro"/>
</dbReference>
<dbReference type="SUPFAM" id="SSF48371">
    <property type="entry name" value="ARM repeat"/>
    <property type="match status" value="1"/>
</dbReference>
<dbReference type="Pfam" id="PF23271">
    <property type="entry name" value="HEAT_GCN1"/>
    <property type="match status" value="1"/>
</dbReference>
<keyword evidence="3" id="KW-0677">Repeat</keyword>
<evidence type="ECO:0000256" key="4">
    <source>
        <dbReference type="ARBA" id="ARBA00023212"/>
    </source>
</evidence>
<evidence type="ECO:0000259" key="7">
    <source>
        <dbReference type="SMART" id="SM01349"/>
    </source>
</evidence>
<feature type="compositionally biased region" description="Low complexity" evidence="6">
    <location>
        <begin position="556"/>
        <end position="569"/>
    </location>
</feature>
<dbReference type="STRING" id="1206466.K0KNV8"/>
<dbReference type="GO" id="GO:0051315">
    <property type="term" value="P:attachment of mitotic spindle microtubules to kinetochore"/>
    <property type="evidence" value="ECO:0007669"/>
    <property type="project" value="UniProtKB-ARBA"/>
</dbReference>
<gene>
    <name evidence="8" type="ORF">BN7_3416</name>
</gene>
<keyword evidence="9" id="KW-1185">Reference proteome</keyword>
<reference evidence="8 9" key="1">
    <citation type="journal article" date="2012" name="Eukaryot. Cell">
        <title>Draft genome sequence of Wickerhamomyces ciferrii NRRL Y-1031 F-60-10.</title>
        <authorList>
            <person name="Schneider J."/>
            <person name="Andrea H."/>
            <person name="Blom J."/>
            <person name="Jaenicke S."/>
            <person name="Ruckert C."/>
            <person name="Schorsch C."/>
            <person name="Szczepanowski R."/>
            <person name="Farwick M."/>
            <person name="Goesmann A."/>
            <person name="Puhler A."/>
            <person name="Schaffer S."/>
            <person name="Tauch A."/>
            <person name="Kohler T."/>
            <person name="Brinkrolf K."/>
        </authorList>
    </citation>
    <scope>NUCLEOTIDE SEQUENCE [LARGE SCALE GENOMIC DNA]</scope>
    <source>
        <strain evidence="9">ATCC 14091 / BCRC 22168 / CBS 111 / JCM 3599 / NBRC 0793 / NRRL Y-1031 F-60-10</strain>
    </source>
</reference>
<feature type="region of interest" description="Disordered" evidence="6">
    <location>
        <begin position="220"/>
        <end position="259"/>
    </location>
</feature>
<dbReference type="InParanoid" id="K0KNV8"/>
<dbReference type="InterPro" id="IPR011989">
    <property type="entry name" value="ARM-like"/>
</dbReference>
<dbReference type="EMBL" id="CAIF01000092">
    <property type="protein sequence ID" value="CCH43862.1"/>
    <property type="molecule type" value="Genomic_DNA"/>
</dbReference>
<feature type="coiled-coil region" evidence="5">
    <location>
        <begin position="634"/>
        <end position="731"/>
    </location>
</feature>
<dbReference type="GO" id="GO:0000022">
    <property type="term" value="P:mitotic spindle elongation"/>
    <property type="evidence" value="ECO:0007669"/>
    <property type="project" value="UniProtKB-ARBA"/>
</dbReference>
<feature type="compositionally biased region" description="Basic and acidic residues" evidence="6">
    <location>
        <begin position="773"/>
        <end position="789"/>
    </location>
</feature>
<dbReference type="FunCoup" id="K0KNV8">
    <property type="interactions" value="90"/>
</dbReference>
<dbReference type="HOGENOM" id="CLU_008401_1_0_1"/>
<organism evidence="8 9">
    <name type="scientific">Wickerhamomyces ciferrii (strain ATCC 14091 / BCRC 22168 / CBS 111 / JCM 3599 / NBRC 0793 / NRRL Y-1031 F-60-10)</name>
    <name type="common">Yeast</name>
    <name type="synonym">Pichia ciferrii</name>
    <dbReference type="NCBI Taxonomy" id="1206466"/>
    <lineage>
        <taxon>Eukaryota</taxon>
        <taxon>Fungi</taxon>
        <taxon>Dikarya</taxon>
        <taxon>Ascomycota</taxon>
        <taxon>Saccharomycotina</taxon>
        <taxon>Saccharomycetes</taxon>
        <taxon>Phaffomycetales</taxon>
        <taxon>Wickerhamomycetaceae</taxon>
        <taxon>Wickerhamomyces</taxon>
    </lineage>
</organism>
<name>K0KNV8_WICCF</name>
<dbReference type="eggNOG" id="KOG1820">
    <property type="taxonomic scope" value="Eukaryota"/>
</dbReference>
<dbReference type="AlphaFoldDB" id="K0KNV8"/>